<dbReference type="SUPFAM" id="SSF90123">
    <property type="entry name" value="ABC transporter transmembrane region"/>
    <property type="match status" value="1"/>
</dbReference>
<dbReference type="InterPro" id="IPR011527">
    <property type="entry name" value="ABC1_TM_dom"/>
</dbReference>
<dbReference type="PROSITE" id="PS50929">
    <property type="entry name" value="ABC_TM1F"/>
    <property type="match status" value="1"/>
</dbReference>
<dbReference type="Pfam" id="PF00005">
    <property type="entry name" value="ABC_tran"/>
    <property type="match status" value="1"/>
</dbReference>
<keyword evidence="3" id="KW-0547">Nucleotide-binding</keyword>
<name>A0ABN2F0F1_9ACTN</name>
<dbReference type="InterPro" id="IPR003593">
    <property type="entry name" value="AAA+_ATPase"/>
</dbReference>
<feature type="transmembrane region" description="Helical" evidence="7">
    <location>
        <begin position="288"/>
        <end position="314"/>
    </location>
</feature>
<feature type="transmembrane region" description="Helical" evidence="7">
    <location>
        <begin position="261"/>
        <end position="282"/>
    </location>
</feature>
<dbReference type="InterPro" id="IPR017871">
    <property type="entry name" value="ABC_transporter-like_CS"/>
</dbReference>
<dbReference type="NCBIfam" id="TIGR02868">
    <property type="entry name" value="CydC"/>
    <property type="match status" value="1"/>
</dbReference>
<evidence type="ECO:0000256" key="7">
    <source>
        <dbReference type="SAM" id="Phobius"/>
    </source>
</evidence>
<evidence type="ECO:0000256" key="5">
    <source>
        <dbReference type="ARBA" id="ARBA00022989"/>
    </source>
</evidence>
<evidence type="ECO:0000256" key="2">
    <source>
        <dbReference type="ARBA" id="ARBA00022692"/>
    </source>
</evidence>
<feature type="transmembrane region" description="Helical" evidence="7">
    <location>
        <begin position="146"/>
        <end position="168"/>
    </location>
</feature>
<keyword evidence="2 7" id="KW-0812">Transmembrane</keyword>
<feature type="transmembrane region" description="Helical" evidence="7">
    <location>
        <begin position="36"/>
        <end position="60"/>
    </location>
</feature>
<comment type="subcellular location">
    <subcellularLocation>
        <location evidence="1">Cell membrane</location>
        <topology evidence="1">Multi-pass membrane protein</topology>
    </subcellularLocation>
</comment>
<protein>
    <recommendedName>
        <fullName evidence="12">Thiol reductant ABC exporter subunit CydC</fullName>
    </recommendedName>
</protein>
<evidence type="ECO:0000256" key="1">
    <source>
        <dbReference type="ARBA" id="ARBA00004651"/>
    </source>
</evidence>
<keyword evidence="6 7" id="KW-0472">Membrane</keyword>
<dbReference type="SUPFAM" id="SSF52540">
    <property type="entry name" value="P-loop containing nucleoside triphosphate hydrolases"/>
    <property type="match status" value="1"/>
</dbReference>
<feature type="domain" description="ABC transmembrane type-1" evidence="9">
    <location>
        <begin position="37"/>
        <end position="286"/>
    </location>
</feature>
<evidence type="ECO:0000313" key="11">
    <source>
        <dbReference type="Proteomes" id="UP001501319"/>
    </source>
</evidence>
<keyword evidence="11" id="KW-1185">Reference proteome</keyword>
<evidence type="ECO:0000256" key="6">
    <source>
        <dbReference type="ARBA" id="ARBA00023136"/>
    </source>
</evidence>
<feature type="domain" description="ABC transporter" evidence="8">
    <location>
        <begin position="348"/>
        <end position="556"/>
    </location>
</feature>
<dbReference type="InterPro" id="IPR027417">
    <property type="entry name" value="P-loop_NTPase"/>
</dbReference>
<evidence type="ECO:0000259" key="8">
    <source>
        <dbReference type="PROSITE" id="PS50893"/>
    </source>
</evidence>
<proteinExistence type="predicted"/>
<feature type="transmembrane region" description="Helical" evidence="7">
    <location>
        <begin position="66"/>
        <end position="86"/>
    </location>
</feature>
<dbReference type="PANTHER" id="PTHR24221:SF653">
    <property type="entry name" value="TRANSPORT ATP-BINDING PROTEIN CYDC"/>
    <property type="match status" value="1"/>
</dbReference>
<evidence type="ECO:0008006" key="12">
    <source>
        <dbReference type="Google" id="ProtNLM"/>
    </source>
</evidence>
<gene>
    <name evidence="10" type="ORF">GCM10009744_05220</name>
</gene>
<evidence type="ECO:0000256" key="4">
    <source>
        <dbReference type="ARBA" id="ARBA00022840"/>
    </source>
</evidence>
<evidence type="ECO:0000256" key="3">
    <source>
        <dbReference type="ARBA" id="ARBA00022741"/>
    </source>
</evidence>
<feature type="transmembrane region" description="Helical" evidence="7">
    <location>
        <begin position="174"/>
        <end position="193"/>
    </location>
</feature>
<dbReference type="Proteomes" id="UP001501319">
    <property type="component" value="Unassembled WGS sequence"/>
</dbReference>
<dbReference type="PROSITE" id="PS50893">
    <property type="entry name" value="ABC_TRANSPORTER_2"/>
    <property type="match status" value="1"/>
</dbReference>
<accession>A0ABN2F0F1</accession>
<reference evidence="10 11" key="1">
    <citation type="journal article" date="2019" name="Int. J. Syst. Evol. Microbiol.">
        <title>The Global Catalogue of Microorganisms (GCM) 10K type strain sequencing project: providing services to taxonomists for standard genome sequencing and annotation.</title>
        <authorList>
            <consortium name="The Broad Institute Genomics Platform"/>
            <consortium name="The Broad Institute Genome Sequencing Center for Infectious Disease"/>
            <person name="Wu L."/>
            <person name="Ma J."/>
        </authorList>
    </citation>
    <scope>NUCLEOTIDE SEQUENCE [LARGE SCALE GENOMIC DNA]</scope>
    <source>
        <strain evidence="10 11">JCM 14306</strain>
    </source>
</reference>
<dbReference type="RefSeq" id="WP_344108212.1">
    <property type="nucleotide sequence ID" value="NZ_BAAANE010000002.1"/>
</dbReference>
<comment type="caution">
    <text evidence="10">The sequence shown here is derived from an EMBL/GenBank/DDBJ whole genome shotgun (WGS) entry which is preliminary data.</text>
</comment>
<keyword evidence="4" id="KW-0067">ATP-binding</keyword>
<dbReference type="Pfam" id="PF00664">
    <property type="entry name" value="ABC_membrane"/>
    <property type="match status" value="1"/>
</dbReference>
<organism evidence="10 11">
    <name type="scientific">Kribbella alba</name>
    <dbReference type="NCBI Taxonomy" id="190197"/>
    <lineage>
        <taxon>Bacteria</taxon>
        <taxon>Bacillati</taxon>
        <taxon>Actinomycetota</taxon>
        <taxon>Actinomycetes</taxon>
        <taxon>Propionibacteriales</taxon>
        <taxon>Kribbellaceae</taxon>
        <taxon>Kribbella</taxon>
    </lineage>
</organism>
<dbReference type="InterPro" id="IPR036640">
    <property type="entry name" value="ABC1_TM_sf"/>
</dbReference>
<dbReference type="PROSITE" id="PS00211">
    <property type="entry name" value="ABC_TRANSPORTER_1"/>
    <property type="match status" value="1"/>
</dbReference>
<dbReference type="SMART" id="SM00382">
    <property type="entry name" value="AAA"/>
    <property type="match status" value="1"/>
</dbReference>
<dbReference type="InterPro" id="IPR039421">
    <property type="entry name" value="Type_1_exporter"/>
</dbReference>
<dbReference type="InterPro" id="IPR003439">
    <property type="entry name" value="ABC_transporter-like_ATP-bd"/>
</dbReference>
<dbReference type="Gene3D" id="1.20.1560.10">
    <property type="entry name" value="ABC transporter type 1, transmembrane domain"/>
    <property type="match status" value="1"/>
</dbReference>
<keyword evidence="5 7" id="KW-1133">Transmembrane helix</keyword>
<evidence type="ECO:0000313" key="10">
    <source>
        <dbReference type="EMBL" id="GAA1621198.1"/>
    </source>
</evidence>
<evidence type="ECO:0000259" key="9">
    <source>
        <dbReference type="PROSITE" id="PS50929"/>
    </source>
</evidence>
<dbReference type="Gene3D" id="3.40.50.300">
    <property type="entry name" value="P-loop containing nucleotide triphosphate hydrolases"/>
    <property type="match status" value="1"/>
</dbReference>
<dbReference type="InterPro" id="IPR014223">
    <property type="entry name" value="ABC_CydC/D"/>
</dbReference>
<dbReference type="EMBL" id="BAAANE010000002">
    <property type="protein sequence ID" value="GAA1621198.1"/>
    <property type="molecule type" value="Genomic_DNA"/>
</dbReference>
<sequence length="556" mass="57895">MRIASREQPGLVSVPGRPVATRLALAAPDRRVAARLVLAVVAGVVASGAAVGLLATSAWLITTAAAQPPVLILMVAIVAVRAFGVGRGVFRYVERLAAHDAAYRVLGEVRSRVAGRLEELAPAGLSLRSGDLLARLLLDVDAVLDLWLRVVLPVLVAAVTATATVALLVVLLPVAGASVALAVLVACTLVPWLTAATARRAERAIAGDRGEVAAGATEALLTAADVVAFNAVDDILAGFTAADARLAAAERRSAWSAGLGNALLALCVGAATVAGLVLGSQADISGPVFAVLVLTPLALADVLGGIPVAAQLAIRVRTSLSRLREVLAAPVPVVEPVVAEQLPSGRGLQVRGLRAGYEGPDVLRGIDLDLPEGSRVVVTGPSGSGKSTLAAVLLRFLDPRDGELLLDGVDLRRLAGDQLRSVVGLLTQESHVFDTSIRENLLLARPGGSDLELWRALYRARLGEFVEGLPEGLDTMVGEHGARLSGGERQRLAFARLLLADHDVLVLDEPTEHLDEETARTLLADLFVAAGRRTVVLLTHRPELAPHVTQPVLDLK</sequence>
<dbReference type="PANTHER" id="PTHR24221">
    <property type="entry name" value="ATP-BINDING CASSETTE SUB-FAMILY B"/>
    <property type="match status" value="1"/>
</dbReference>